<proteinExistence type="predicted"/>
<dbReference type="EMBL" id="KQ964454">
    <property type="protein sequence ID" value="KXN72383.1"/>
    <property type="molecule type" value="Genomic_DNA"/>
</dbReference>
<dbReference type="GO" id="GO:0006896">
    <property type="term" value="P:Golgi to vacuole transport"/>
    <property type="evidence" value="ECO:0007669"/>
    <property type="project" value="EnsemblFungi"/>
</dbReference>
<dbReference type="AlphaFoldDB" id="A0A137PBL7"/>
<dbReference type="SUPFAM" id="SSF48452">
    <property type="entry name" value="TPR-like"/>
    <property type="match status" value="1"/>
</dbReference>
<organism evidence="2 3">
    <name type="scientific">Conidiobolus coronatus (strain ATCC 28846 / CBS 209.66 / NRRL 28638)</name>
    <name type="common">Delacroixia coronata</name>
    <dbReference type="NCBI Taxonomy" id="796925"/>
    <lineage>
        <taxon>Eukaryota</taxon>
        <taxon>Fungi</taxon>
        <taxon>Fungi incertae sedis</taxon>
        <taxon>Zoopagomycota</taxon>
        <taxon>Entomophthoromycotina</taxon>
        <taxon>Entomophthoromycetes</taxon>
        <taxon>Entomophthorales</taxon>
        <taxon>Ancylistaceae</taxon>
        <taxon>Conidiobolus</taxon>
    </lineage>
</organism>
<feature type="compositionally biased region" description="Polar residues" evidence="1">
    <location>
        <begin position="438"/>
        <end position="471"/>
    </location>
</feature>
<feature type="compositionally biased region" description="Basic and acidic residues" evidence="1">
    <location>
        <begin position="667"/>
        <end position="683"/>
    </location>
</feature>
<feature type="compositionally biased region" description="Basic and acidic residues" evidence="1">
    <location>
        <begin position="633"/>
        <end position="652"/>
    </location>
</feature>
<gene>
    <name evidence="2" type="ORF">CONCODRAFT_77829</name>
</gene>
<dbReference type="Pfam" id="PF09295">
    <property type="entry name" value="ChAPs"/>
    <property type="match status" value="1"/>
</dbReference>
<feature type="region of interest" description="Disordered" evidence="1">
    <location>
        <begin position="431"/>
        <end position="703"/>
    </location>
</feature>
<dbReference type="GO" id="GO:0006874">
    <property type="term" value="P:intracellular calcium ion homeostasis"/>
    <property type="evidence" value="ECO:0007669"/>
    <property type="project" value="EnsemblFungi"/>
</dbReference>
<feature type="compositionally biased region" description="Low complexity" evidence="1">
    <location>
        <begin position="689"/>
        <end position="699"/>
    </location>
</feature>
<dbReference type="PANTHER" id="PTHR31975:SF1">
    <property type="entry name" value="BUD SITE SELECTION PROTEIN 7-RELATED"/>
    <property type="match status" value="1"/>
</dbReference>
<reference evidence="2 3" key="1">
    <citation type="journal article" date="2015" name="Genome Biol. Evol.">
        <title>Phylogenomic analyses indicate that early fungi evolved digesting cell walls of algal ancestors of land plants.</title>
        <authorList>
            <person name="Chang Y."/>
            <person name="Wang S."/>
            <person name="Sekimoto S."/>
            <person name="Aerts A.L."/>
            <person name="Choi C."/>
            <person name="Clum A."/>
            <person name="LaButti K.M."/>
            <person name="Lindquist E.A."/>
            <person name="Yee Ngan C."/>
            <person name="Ohm R.A."/>
            <person name="Salamov A.A."/>
            <person name="Grigoriev I.V."/>
            <person name="Spatafora J.W."/>
            <person name="Berbee M.L."/>
        </authorList>
    </citation>
    <scope>NUCLEOTIDE SEQUENCE [LARGE SCALE GENOMIC DNA]</scope>
    <source>
        <strain evidence="2 3">NRRL 28638</strain>
    </source>
</reference>
<evidence type="ECO:0000313" key="2">
    <source>
        <dbReference type="EMBL" id="KXN72383.1"/>
    </source>
</evidence>
<feature type="compositionally biased region" description="Basic and acidic residues" evidence="1">
    <location>
        <begin position="581"/>
        <end position="605"/>
    </location>
</feature>
<feature type="compositionally biased region" description="Acidic residues" evidence="1">
    <location>
        <begin position="560"/>
        <end position="569"/>
    </location>
</feature>
<dbReference type="Gene3D" id="1.25.40.10">
    <property type="entry name" value="Tetratricopeptide repeat domain"/>
    <property type="match status" value="2"/>
</dbReference>
<dbReference type="OMA" id="IEAYQHC"/>
<dbReference type="STRING" id="796925.A0A137PBL7"/>
<sequence length="873" mass="98572">MSDTLRDLPELFETDLGESISSRTLNMNTFRELGPPDLCHIIKTNIKPAIKEVGSYHFVLGVEASNSASLAAYLNSLSYYIDDPQGWFGKNPQWRIRSGVYCCYNSFSRVDVRVEVKIPGGVEAYMVNNKAEKLPLTDEAWAETYLSAALRSFAYSDDLNYKVPGMRMLNIVPDLEAENRLLSTAQLLFHKGWQLGTDPTTQFATHVNNHLTDILMKYFDQTNHFQAGINFFTKLADKDPEMNSLLSECYLKTDQELQSVQILCDGLKANPSSFNMLCQQATFLLQKNRYDLALALAKKAVNAAPSEFRTWVTLSEIYIELKDYKAALLTLNSCPMFSYTERDVPRMPPPLRVSFPEKHESILAFGMIEPELKQDDATTSALFRLPGNALKGTFASAYNMLTLIASKVGWDDLLKFRSAAFVMEEEYRIQKSKEEHSSTSATTPQAYNNQPSPNMTTFDGSNLDSQNQDNSDIPAEYRSGHNDTQEQPKEVETETQNPQNGVPEEKKDEKELEPEAKAETESTKPQSEEVNSTEEDAVNVEKAEESATDKEGAEKPVEADNGEISEEQAAELLADVSLEDEPSKAENDKEITKDEAVSEENKDDGFESVAIETESAAPLPMEEINEEDIQDLSNEKPQDKQEPVAEEVKEPTPKSSPPPTITQPEAANKEELSPKNEQKEKKQVKIQPLNLNSTNSNNSQPFGNKRLCERWLDNLFMVLYEDLRAFTAWRAEMSGTRSQRLVYRYTGSEWEALGDLCLRLHRLEEARDAYTNCVHHKFSPRSWAYLLEVHTKENDLQLAIGALIRVAMYFETNYSECMVPSPVTNSFKTLIKLHGLSKINNLISSLSLAPEVRNVIVNYLNWCKKFEMEGSLV</sequence>
<protein>
    <submittedName>
        <fullName evidence="2">Chaps-domain-containing protein</fullName>
    </submittedName>
</protein>
<feature type="compositionally biased region" description="Basic and acidic residues" evidence="1">
    <location>
        <begin position="503"/>
        <end position="522"/>
    </location>
</feature>
<feature type="compositionally biased region" description="Basic and acidic residues" evidence="1">
    <location>
        <begin position="478"/>
        <end position="492"/>
    </location>
</feature>
<dbReference type="OrthoDB" id="434695at2759"/>
<keyword evidence="3" id="KW-1185">Reference proteome</keyword>
<evidence type="ECO:0000256" key="1">
    <source>
        <dbReference type="SAM" id="MobiDB-lite"/>
    </source>
</evidence>
<dbReference type="Proteomes" id="UP000070444">
    <property type="component" value="Unassembled WGS sequence"/>
</dbReference>
<name>A0A137PBL7_CONC2</name>
<dbReference type="PANTHER" id="PTHR31975">
    <property type="entry name" value="BUD SITE SELECTION PROTEIN 7-RELATED"/>
    <property type="match status" value="1"/>
</dbReference>
<accession>A0A137PBL7</accession>
<dbReference type="InterPro" id="IPR015374">
    <property type="entry name" value="ChAPs"/>
</dbReference>
<evidence type="ECO:0000313" key="3">
    <source>
        <dbReference type="Proteomes" id="UP000070444"/>
    </source>
</evidence>
<dbReference type="InterPro" id="IPR011990">
    <property type="entry name" value="TPR-like_helical_dom_sf"/>
</dbReference>
<dbReference type="GO" id="GO:0043001">
    <property type="term" value="P:Golgi to plasma membrane protein transport"/>
    <property type="evidence" value="ECO:0007669"/>
    <property type="project" value="EnsemblFungi"/>
</dbReference>
<dbReference type="GO" id="GO:0034044">
    <property type="term" value="C:exomer complex"/>
    <property type="evidence" value="ECO:0007669"/>
    <property type="project" value="EnsemblFungi"/>
</dbReference>
<feature type="compositionally biased region" description="Basic and acidic residues" evidence="1">
    <location>
        <begin position="539"/>
        <end position="558"/>
    </location>
</feature>